<dbReference type="Gene3D" id="3.40.50.460">
    <property type="entry name" value="Phosphofructokinase domain"/>
    <property type="match status" value="1"/>
</dbReference>
<keyword evidence="18" id="KW-1185">Reference proteome</keyword>
<evidence type="ECO:0000256" key="6">
    <source>
        <dbReference type="ARBA" id="ARBA00022533"/>
    </source>
</evidence>
<evidence type="ECO:0000259" key="16">
    <source>
        <dbReference type="Pfam" id="PF00365"/>
    </source>
</evidence>
<dbReference type="AlphaFoldDB" id="A0A6S6WPU9"/>
<dbReference type="Pfam" id="PF00365">
    <property type="entry name" value="PFK"/>
    <property type="match status" value="1"/>
</dbReference>
<evidence type="ECO:0000256" key="7">
    <source>
        <dbReference type="ARBA" id="ARBA00022679"/>
    </source>
</evidence>
<evidence type="ECO:0000313" key="17">
    <source>
        <dbReference type="EMBL" id="CAB0151817.1"/>
    </source>
</evidence>
<dbReference type="PANTHER" id="PTHR13697">
    <property type="entry name" value="PHOSPHOFRUCTOKINASE"/>
    <property type="match status" value="1"/>
</dbReference>
<reference evidence="17 18" key="1">
    <citation type="submission" date="2020-02" db="EMBL/GenBank/DDBJ databases">
        <authorList>
            <person name="Rodrigo-Torres L."/>
            <person name="Arahal R. D."/>
            <person name="Lucena T."/>
        </authorList>
    </citation>
    <scope>NUCLEOTIDE SEQUENCE [LARGE SCALE GENOMIC DNA]</scope>
    <source>
        <strain evidence="17 18">CECT 9734</strain>
    </source>
</reference>
<organism evidence="17 18">
    <name type="scientific">Pseudidiomarina piscicola</name>
    <dbReference type="NCBI Taxonomy" id="2614830"/>
    <lineage>
        <taxon>Bacteria</taxon>
        <taxon>Pseudomonadati</taxon>
        <taxon>Pseudomonadota</taxon>
        <taxon>Gammaproteobacteria</taxon>
        <taxon>Alteromonadales</taxon>
        <taxon>Idiomarinaceae</taxon>
        <taxon>Pseudidiomarina</taxon>
    </lineage>
</organism>
<evidence type="ECO:0000256" key="8">
    <source>
        <dbReference type="ARBA" id="ARBA00022723"/>
    </source>
</evidence>
<evidence type="ECO:0000256" key="4">
    <source>
        <dbReference type="ARBA" id="ARBA00012055"/>
    </source>
</evidence>
<evidence type="ECO:0000256" key="2">
    <source>
        <dbReference type="ARBA" id="ARBA00004496"/>
    </source>
</evidence>
<dbReference type="InterPro" id="IPR012003">
    <property type="entry name" value="ATP_PFK_prok-type"/>
</dbReference>
<dbReference type="PROSITE" id="PS00433">
    <property type="entry name" value="PHOSPHOFRUCTOKINASE"/>
    <property type="match status" value="1"/>
</dbReference>
<comment type="similarity">
    <text evidence="14">Belongs to the phosphofructokinase type A (PFKA) family.</text>
</comment>
<evidence type="ECO:0000256" key="10">
    <source>
        <dbReference type="ARBA" id="ARBA00022777"/>
    </source>
</evidence>
<dbReference type="PRINTS" id="PR00476">
    <property type="entry name" value="PHFRCTKINASE"/>
</dbReference>
<dbReference type="InterPro" id="IPR022953">
    <property type="entry name" value="ATP_PFK"/>
</dbReference>
<dbReference type="GO" id="GO:0005524">
    <property type="term" value="F:ATP binding"/>
    <property type="evidence" value="ECO:0007669"/>
    <property type="project" value="UniProtKB-KW"/>
</dbReference>
<dbReference type="InterPro" id="IPR000023">
    <property type="entry name" value="Phosphofructokinase_dom"/>
</dbReference>
<comment type="subcellular location">
    <subcellularLocation>
        <location evidence="2">Cytoplasm</location>
    </subcellularLocation>
</comment>
<keyword evidence="9" id="KW-0547">Nucleotide-binding</keyword>
<dbReference type="Gene3D" id="3.40.50.450">
    <property type="match status" value="1"/>
</dbReference>
<keyword evidence="5" id="KW-0963">Cytoplasm</keyword>
<accession>A0A6S6WPU9</accession>
<feature type="domain" description="Phosphofructokinase" evidence="16">
    <location>
        <begin position="9"/>
        <end position="289"/>
    </location>
</feature>
<dbReference type="InterPro" id="IPR035966">
    <property type="entry name" value="PKF_sf"/>
</dbReference>
<dbReference type="GO" id="GO:0070095">
    <property type="term" value="F:fructose-6-phosphate binding"/>
    <property type="evidence" value="ECO:0007669"/>
    <property type="project" value="TreeGrafter"/>
</dbReference>
<sequence>MSVSKKIQRIAVLTSGGDAPGMNAALRAVVLAADHYNIEVIAFRHGYQGLLDNEHVVLEPKDVLHVLQYSGTIIKSARCKLFKEDAAAITAAQNLDALSIDALIVIGGDGSLRGADHLANHWSGQVIGMPGTIDNDLYGTDTTIGYATAVNIAMDALDKIRDTADAMDRVFIVEVMGRYAGFIGLRSAMAAGAERMILPELQKDKPLTVSALVKHIHRVKEIRGEGSYVMVLSEHQWPGGAVALAEQLDAEYDLPCRPCLLGHIQRGGPPAPADRILASELGVHAVELILRGAHRVMAGMRANQCVEVPLNESWEKKNPLTENLLRIQHEIFNPVKKKQRNKSE</sequence>
<keyword evidence="7 17" id="KW-0808">Transferase</keyword>
<evidence type="ECO:0000256" key="1">
    <source>
        <dbReference type="ARBA" id="ARBA00001946"/>
    </source>
</evidence>
<evidence type="ECO:0000256" key="12">
    <source>
        <dbReference type="ARBA" id="ARBA00022842"/>
    </source>
</evidence>
<dbReference type="EC" id="2.7.1.11" evidence="4"/>
<comment type="catalytic activity">
    <reaction evidence="15">
        <text>beta-D-fructose 6-phosphate + ATP = beta-D-fructose 1,6-bisphosphate + ADP + H(+)</text>
        <dbReference type="Rhea" id="RHEA:16109"/>
        <dbReference type="ChEBI" id="CHEBI:15378"/>
        <dbReference type="ChEBI" id="CHEBI:30616"/>
        <dbReference type="ChEBI" id="CHEBI:32966"/>
        <dbReference type="ChEBI" id="CHEBI:57634"/>
        <dbReference type="ChEBI" id="CHEBI:456216"/>
        <dbReference type="EC" id="2.7.1.11"/>
    </reaction>
</comment>
<dbReference type="GO" id="GO:0005945">
    <property type="term" value="C:6-phosphofructokinase complex"/>
    <property type="evidence" value="ECO:0007669"/>
    <property type="project" value="TreeGrafter"/>
</dbReference>
<dbReference type="GO" id="GO:0003872">
    <property type="term" value="F:6-phosphofructokinase activity"/>
    <property type="evidence" value="ECO:0007669"/>
    <property type="project" value="UniProtKB-EC"/>
</dbReference>
<dbReference type="GO" id="GO:0048029">
    <property type="term" value="F:monosaccharide binding"/>
    <property type="evidence" value="ECO:0007669"/>
    <property type="project" value="TreeGrafter"/>
</dbReference>
<dbReference type="EMBL" id="CADCXY010000007">
    <property type="protein sequence ID" value="CAB0151817.1"/>
    <property type="molecule type" value="Genomic_DNA"/>
</dbReference>
<dbReference type="GO" id="GO:0016208">
    <property type="term" value="F:AMP binding"/>
    <property type="evidence" value="ECO:0007669"/>
    <property type="project" value="TreeGrafter"/>
</dbReference>
<evidence type="ECO:0000313" key="18">
    <source>
        <dbReference type="Proteomes" id="UP000481517"/>
    </source>
</evidence>
<keyword evidence="11" id="KW-0067">ATP-binding</keyword>
<dbReference type="RefSeq" id="WP_173921170.1">
    <property type="nucleotide sequence ID" value="NZ_CADCXY010000007.1"/>
</dbReference>
<evidence type="ECO:0000256" key="14">
    <source>
        <dbReference type="ARBA" id="ARBA00038478"/>
    </source>
</evidence>
<dbReference type="InterPro" id="IPR015912">
    <property type="entry name" value="Phosphofructokinase_CS"/>
</dbReference>
<dbReference type="PIRSF" id="PIRSF000532">
    <property type="entry name" value="ATP_PFK_prok"/>
    <property type="match status" value="1"/>
</dbReference>
<evidence type="ECO:0000256" key="15">
    <source>
        <dbReference type="ARBA" id="ARBA00048070"/>
    </source>
</evidence>
<dbReference type="Proteomes" id="UP000481517">
    <property type="component" value="Unassembled WGS sequence"/>
</dbReference>
<evidence type="ECO:0000256" key="3">
    <source>
        <dbReference type="ARBA" id="ARBA00004679"/>
    </source>
</evidence>
<name>A0A6S6WPU9_9GAMM</name>
<gene>
    <name evidence="17" type="primary">pfkA</name>
    <name evidence="17" type="ORF">PSI9734_02176</name>
</gene>
<dbReference type="GO" id="GO:0030388">
    <property type="term" value="P:fructose 1,6-bisphosphate metabolic process"/>
    <property type="evidence" value="ECO:0007669"/>
    <property type="project" value="TreeGrafter"/>
</dbReference>
<dbReference type="NCBIfam" id="NF002872">
    <property type="entry name" value="PRK03202.1"/>
    <property type="match status" value="1"/>
</dbReference>
<dbReference type="GO" id="GO:0046872">
    <property type="term" value="F:metal ion binding"/>
    <property type="evidence" value="ECO:0007669"/>
    <property type="project" value="UniProtKB-KW"/>
</dbReference>
<keyword evidence="12" id="KW-0460">Magnesium</keyword>
<dbReference type="GO" id="GO:0042802">
    <property type="term" value="F:identical protein binding"/>
    <property type="evidence" value="ECO:0007669"/>
    <property type="project" value="TreeGrafter"/>
</dbReference>
<dbReference type="UniPathway" id="UPA00109">
    <property type="reaction ID" value="UER00182"/>
</dbReference>
<comment type="pathway">
    <text evidence="3">Carbohydrate degradation; glycolysis; D-glyceraldehyde 3-phosphate and glycerone phosphate from D-glucose: step 3/4.</text>
</comment>
<keyword evidence="8" id="KW-0479">Metal-binding</keyword>
<dbReference type="PANTHER" id="PTHR13697:SF4">
    <property type="entry name" value="ATP-DEPENDENT 6-PHOSPHOFRUCTOKINASE"/>
    <property type="match status" value="1"/>
</dbReference>
<dbReference type="SUPFAM" id="SSF53784">
    <property type="entry name" value="Phosphofructokinase"/>
    <property type="match status" value="1"/>
</dbReference>
<keyword evidence="6" id="KW-0021">Allosteric enzyme</keyword>
<dbReference type="GO" id="GO:0006002">
    <property type="term" value="P:fructose 6-phosphate metabolic process"/>
    <property type="evidence" value="ECO:0007669"/>
    <property type="project" value="InterPro"/>
</dbReference>
<comment type="cofactor">
    <cofactor evidence="1">
        <name>Mg(2+)</name>
        <dbReference type="ChEBI" id="CHEBI:18420"/>
    </cofactor>
</comment>
<evidence type="ECO:0000256" key="13">
    <source>
        <dbReference type="ARBA" id="ARBA00023152"/>
    </source>
</evidence>
<evidence type="ECO:0000256" key="9">
    <source>
        <dbReference type="ARBA" id="ARBA00022741"/>
    </source>
</evidence>
<keyword evidence="13" id="KW-0324">Glycolysis</keyword>
<protein>
    <recommendedName>
        <fullName evidence="4">6-phosphofructokinase</fullName>
        <ecNumber evidence="4">2.7.1.11</ecNumber>
    </recommendedName>
</protein>
<keyword evidence="10 17" id="KW-0418">Kinase</keyword>
<dbReference type="GO" id="GO:0061621">
    <property type="term" value="P:canonical glycolysis"/>
    <property type="evidence" value="ECO:0007669"/>
    <property type="project" value="TreeGrafter"/>
</dbReference>
<evidence type="ECO:0000256" key="11">
    <source>
        <dbReference type="ARBA" id="ARBA00022840"/>
    </source>
</evidence>
<proteinExistence type="inferred from homology"/>
<evidence type="ECO:0000256" key="5">
    <source>
        <dbReference type="ARBA" id="ARBA00022490"/>
    </source>
</evidence>